<accession>A0ABQ7DPT5</accession>
<evidence type="ECO:0000313" key="3">
    <source>
        <dbReference type="Proteomes" id="UP000266723"/>
    </source>
</evidence>
<dbReference type="EMBL" id="QGKV02000649">
    <property type="protein sequence ID" value="KAF3579993.1"/>
    <property type="molecule type" value="Genomic_DNA"/>
</dbReference>
<proteinExistence type="predicted"/>
<protein>
    <recommendedName>
        <fullName evidence="4">MBD domain-containing protein</fullName>
    </recommendedName>
</protein>
<evidence type="ECO:0000313" key="2">
    <source>
        <dbReference type="EMBL" id="KAF3579993.1"/>
    </source>
</evidence>
<keyword evidence="3" id="KW-1185">Reference proteome</keyword>
<evidence type="ECO:0008006" key="4">
    <source>
        <dbReference type="Google" id="ProtNLM"/>
    </source>
</evidence>
<reference evidence="2 3" key="1">
    <citation type="journal article" date="2020" name="BMC Genomics">
        <title>Intraspecific diversification of the crop wild relative Brassica cretica Lam. using demographic model selection.</title>
        <authorList>
            <person name="Kioukis A."/>
            <person name="Michalopoulou V.A."/>
            <person name="Briers L."/>
            <person name="Pirintsos S."/>
            <person name="Studholme D.J."/>
            <person name="Pavlidis P."/>
            <person name="Sarris P.F."/>
        </authorList>
    </citation>
    <scope>NUCLEOTIDE SEQUENCE [LARGE SCALE GENOMIC DNA]</scope>
    <source>
        <strain evidence="3">cv. PFS-1207/04</strain>
    </source>
</reference>
<evidence type="ECO:0000256" key="1">
    <source>
        <dbReference type="SAM" id="MobiDB-lite"/>
    </source>
</evidence>
<dbReference type="Proteomes" id="UP000266723">
    <property type="component" value="Unassembled WGS sequence"/>
</dbReference>
<feature type="region of interest" description="Disordered" evidence="1">
    <location>
        <begin position="36"/>
        <end position="84"/>
    </location>
</feature>
<feature type="compositionally biased region" description="Polar residues" evidence="1">
    <location>
        <begin position="62"/>
        <end position="73"/>
    </location>
</feature>
<sequence>MPRSCAIRTQEICSYVPQGSCARKMDLAYHYNANPRSRIPASERGNRSPTTDFNRYKPRSISGKSTLLQVQTRPRTKKNPEKEISERCPVHAMPKGPAIDKPTLMPTEASNVSPSDPGLSRGNLFSSRFEHGPDLRRTWERKITGAMPCPGEACCELATPVDLSAQVIPRVRGRNREIRGKLVGKSHPGLGRDTCLQVPVKRTSGSDPCIDPCL</sequence>
<gene>
    <name evidence="2" type="ORF">DY000_02030972</name>
</gene>
<name>A0ABQ7DPT5_BRACR</name>
<organism evidence="2 3">
    <name type="scientific">Brassica cretica</name>
    <name type="common">Mustard</name>
    <dbReference type="NCBI Taxonomy" id="69181"/>
    <lineage>
        <taxon>Eukaryota</taxon>
        <taxon>Viridiplantae</taxon>
        <taxon>Streptophyta</taxon>
        <taxon>Embryophyta</taxon>
        <taxon>Tracheophyta</taxon>
        <taxon>Spermatophyta</taxon>
        <taxon>Magnoliopsida</taxon>
        <taxon>eudicotyledons</taxon>
        <taxon>Gunneridae</taxon>
        <taxon>Pentapetalae</taxon>
        <taxon>rosids</taxon>
        <taxon>malvids</taxon>
        <taxon>Brassicales</taxon>
        <taxon>Brassicaceae</taxon>
        <taxon>Brassiceae</taxon>
        <taxon>Brassica</taxon>
    </lineage>
</organism>
<comment type="caution">
    <text evidence="2">The sequence shown here is derived from an EMBL/GenBank/DDBJ whole genome shotgun (WGS) entry which is preliminary data.</text>
</comment>